<protein>
    <recommendedName>
        <fullName evidence="4">N-acetyltransferase domain-containing protein</fullName>
    </recommendedName>
</protein>
<comment type="caution">
    <text evidence="5">The sequence shown here is derived from an EMBL/GenBank/DDBJ whole genome shotgun (WGS) entry which is preliminary data.</text>
</comment>
<evidence type="ECO:0000256" key="1">
    <source>
        <dbReference type="ARBA" id="ARBA00022679"/>
    </source>
</evidence>
<keyword evidence="6" id="KW-1185">Reference proteome</keyword>
<reference evidence="5 6" key="1">
    <citation type="submission" date="2016-07" db="EMBL/GenBank/DDBJ databases">
        <authorList>
            <person name="Townsley L."/>
            <person name="Shank E.A."/>
        </authorList>
    </citation>
    <scope>NUCLEOTIDE SEQUENCE [LARGE SCALE GENOMIC DNA]</scope>
    <source>
        <strain evidence="5 6">CH01</strain>
    </source>
</reference>
<keyword evidence="2" id="KW-0012">Acyltransferase</keyword>
<dbReference type="SUPFAM" id="SSF55729">
    <property type="entry name" value="Acyl-CoA N-acyltransferases (Nat)"/>
    <property type="match status" value="1"/>
</dbReference>
<evidence type="ECO:0000259" key="4">
    <source>
        <dbReference type="PROSITE" id="PS51186"/>
    </source>
</evidence>
<keyword evidence="1" id="KW-0808">Transferase</keyword>
<evidence type="ECO:0000256" key="2">
    <source>
        <dbReference type="ARBA" id="ARBA00023315"/>
    </source>
</evidence>
<dbReference type="PROSITE" id="PS51186">
    <property type="entry name" value="GNAT"/>
    <property type="match status" value="1"/>
</dbReference>
<evidence type="ECO:0000313" key="5">
    <source>
        <dbReference type="EMBL" id="ODG94047.1"/>
    </source>
</evidence>
<dbReference type="Pfam" id="PF13302">
    <property type="entry name" value="Acetyltransf_3"/>
    <property type="match status" value="1"/>
</dbReference>
<comment type="similarity">
    <text evidence="3">Belongs to the acetyltransferase family. RimJ subfamily.</text>
</comment>
<dbReference type="Proteomes" id="UP000094580">
    <property type="component" value="Unassembled WGS sequence"/>
</dbReference>
<proteinExistence type="inferred from homology"/>
<evidence type="ECO:0000313" key="6">
    <source>
        <dbReference type="Proteomes" id="UP000094580"/>
    </source>
</evidence>
<dbReference type="InterPro" id="IPR000182">
    <property type="entry name" value="GNAT_dom"/>
</dbReference>
<dbReference type="Gene3D" id="3.40.630.30">
    <property type="match status" value="1"/>
</dbReference>
<name>A0ABX2ZZR5_9BACI</name>
<feature type="domain" description="N-acetyltransferase" evidence="4">
    <location>
        <begin position="4"/>
        <end position="177"/>
    </location>
</feature>
<organism evidence="5 6">
    <name type="scientific">Gottfriedia luciferensis</name>
    <dbReference type="NCBI Taxonomy" id="178774"/>
    <lineage>
        <taxon>Bacteria</taxon>
        <taxon>Bacillati</taxon>
        <taxon>Bacillota</taxon>
        <taxon>Bacilli</taxon>
        <taxon>Bacillales</taxon>
        <taxon>Bacillaceae</taxon>
        <taxon>Gottfriedia</taxon>
    </lineage>
</organism>
<dbReference type="PANTHER" id="PTHR43792">
    <property type="entry name" value="GNAT FAMILY, PUTATIVE (AFU_ORTHOLOGUE AFUA_3G00765)-RELATED-RELATED"/>
    <property type="match status" value="1"/>
</dbReference>
<accession>A0ABX2ZZR5</accession>
<dbReference type="RefSeq" id="WP_069032223.1">
    <property type="nucleotide sequence ID" value="NZ_MDKC01000001.1"/>
</dbReference>
<dbReference type="InterPro" id="IPR051531">
    <property type="entry name" value="N-acetyltransferase"/>
</dbReference>
<gene>
    <name evidence="5" type="ORF">BED47_02445</name>
</gene>
<dbReference type="InterPro" id="IPR016181">
    <property type="entry name" value="Acyl_CoA_acyltransferase"/>
</dbReference>
<evidence type="ECO:0000256" key="3">
    <source>
        <dbReference type="ARBA" id="ARBA00038502"/>
    </source>
</evidence>
<sequence length="188" mass="22139">MKEVIVRPYTFEDAEAKLQLHVENKEHFEKWSPTLRKEEFYTVEGQMNSIKEFMEKSAEDNRYDFAIFVKEDNEFTLIGEVQFIFVTRGPKQSCMVGYHIGEKFNGQGYMTKALKLALKIAFEDLKFHRVTSEVNPENLGSLRVLEKVGFVKEGYYRKNLKIRDQWYDHVCLAILEEEFAKEGCTKLI</sequence>
<dbReference type="EMBL" id="MDKC01000001">
    <property type="protein sequence ID" value="ODG94047.1"/>
    <property type="molecule type" value="Genomic_DNA"/>
</dbReference>
<dbReference type="PANTHER" id="PTHR43792:SF8">
    <property type="entry name" value="[RIBOSOMAL PROTEIN US5]-ALANINE N-ACETYLTRANSFERASE"/>
    <property type="match status" value="1"/>
</dbReference>